<protein>
    <submittedName>
        <fullName evidence="1">Uncharacterized protein</fullName>
    </submittedName>
</protein>
<proteinExistence type="predicted"/>
<feature type="non-terminal residue" evidence="1">
    <location>
        <position position="90"/>
    </location>
</feature>
<keyword evidence="2" id="KW-1185">Reference proteome</keyword>
<dbReference type="EMBL" id="CAJOBP010066841">
    <property type="protein sequence ID" value="CAF4869354.1"/>
    <property type="molecule type" value="Genomic_DNA"/>
</dbReference>
<evidence type="ECO:0000313" key="2">
    <source>
        <dbReference type="Proteomes" id="UP000663873"/>
    </source>
</evidence>
<name>A0A821TEX3_9BILA</name>
<sequence>PNVEPERIVTIERANSPPTIIQINAHPTPPIVINKPIETAPKTQYSINQRYKRVKANVSSTNLTNKIETSTTIVRNTQPIIQTRNKIVRV</sequence>
<comment type="caution">
    <text evidence="1">The sequence shown here is derived from an EMBL/GenBank/DDBJ whole genome shotgun (WGS) entry which is preliminary data.</text>
</comment>
<organism evidence="1 2">
    <name type="scientific">Rotaria socialis</name>
    <dbReference type="NCBI Taxonomy" id="392032"/>
    <lineage>
        <taxon>Eukaryota</taxon>
        <taxon>Metazoa</taxon>
        <taxon>Spiralia</taxon>
        <taxon>Gnathifera</taxon>
        <taxon>Rotifera</taxon>
        <taxon>Eurotatoria</taxon>
        <taxon>Bdelloidea</taxon>
        <taxon>Philodinida</taxon>
        <taxon>Philodinidae</taxon>
        <taxon>Rotaria</taxon>
    </lineage>
</organism>
<reference evidence="1" key="1">
    <citation type="submission" date="2021-02" db="EMBL/GenBank/DDBJ databases">
        <authorList>
            <person name="Nowell W R."/>
        </authorList>
    </citation>
    <scope>NUCLEOTIDE SEQUENCE</scope>
</reference>
<dbReference type="Proteomes" id="UP000663873">
    <property type="component" value="Unassembled WGS sequence"/>
</dbReference>
<evidence type="ECO:0000313" key="1">
    <source>
        <dbReference type="EMBL" id="CAF4869354.1"/>
    </source>
</evidence>
<feature type="non-terminal residue" evidence="1">
    <location>
        <position position="1"/>
    </location>
</feature>
<dbReference type="AlphaFoldDB" id="A0A821TEX3"/>
<gene>
    <name evidence="1" type="ORF">UJA718_LOCUS44204</name>
</gene>
<accession>A0A821TEX3</accession>